<gene>
    <name evidence="1" type="ORF">AGLY_002794</name>
</gene>
<evidence type="ECO:0000313" key="2">
    <source>
        <dbReference type="Proteomes" id="UP000475862"/>
    </source>
</evidence>
<dbReference type="AlphaFoldDB" id="A0A6G0U1R8"/>
<evidence type="ECO:0000313" key="1">
    <source>
        <dbReference type="EMBL" id="KAE9542883.1"/>
    </source>
</evidence>
<comment type="caution">
    <text evidence="1">The sequence shown here is derived from an EMBL/GenBank/DDBJ whole genome shotgun (WGS) entry which is preliminary data.</text>
</comment>
<keyword evidence="2" id="KW-1185">Reference proteome</keyword>
<accession>A0A6G0U1R8</accession>
<feature type="non-terminal residue" evidence="1">
    <location>
        <position position="1"/>
    </location>
</feature>
<dbReference type="EMBL" id="VYZN01000009">
    <property type="protein sequence ID" value="KAE9542883.1"/>
    <property type="molecule type" value="Genomic_DNA"/>
</dbReference>
<name>A0A6G0U1R8_APHGL</name>
<organism evidence="1 2">
    <name type="scientific">Aphis glycines</name>
    <name type="common">Soybean aphid</name>
    <dbReference type="NCBI Taxonomy" id="307491"/>
    <lineage>
        <taxon>Eukaryota</taxon>
        <taxon>Metazoa</taxon>
        <taxon>Ecdysozoa</taxon>
        <taxon>Arthropoda</taxon>
        <taxon>Hexapoda</taxon>
        <taxon>Insecta</taxon>
        <taxon>Pterygota</taxon>
        <taxon>Neoptera</taxon>
        <taxon>Paraneoptera</taxon>
        <taxon>Hemiptera</taxon>
        <taxon>Sternorrhyncha</taxon>
        <taxon>Aphidomorpha</taxon>
        <taxon>Aphidoidea</taxon>
        <taxon>Aphididae</taxon>
        <taxon>Aphidini</taxon>
        <taxon>Aphis</taxon>
        <taxon>Aphis</taxon>
    </lineage>
</organism>
<sequence length="241" mass="27135">GYKVTQPVHYLCLTSTRLKAVGYRFKCINCNLLNINDINLVNLIKLINGPTIKTTLCSVIFLFWPKTKATILVENGHAHVSSSTLYSTTITDEKFVINVVKEKKRLDWYRVKANISSQIFLLYMNPSPNYNYSKITTYILLKLIYFLSILIQSTLHHALILVCEKDLLLKTNVYNETTVLCSSSKPNTVRCTLIILAYLNILISIVQQHLSVKHVIKLIPSLNGSNESTSSSSASPPSVII</sequence>
<protein>
    <submittedName>
        <fullName evidence="1">Uncharacterized protein</fullName>
    </submittedName>
</protein>
<reference evidence="1 2" key="1">
    <citation type="submission" date="2019-08" db="EMBL/GenBank/DDBJ databases">
        <title>The genome of the soybean aphid Biotype 1, its phylome, world population structure and adaptation to the North American continent.</title>
        <authorList>
            <person name="Giordano R."/>
            <person name="Donthu R.K."/>
            <person name="Hernandez A.G."/>
            <person name="Wright C.L."/>
            <person name="Zimin A.V."/>
        </authorList>
    </citation>
    <scope>NUCLEOTIDE SEQUENCE [LARGE SCALE GENOMIC DNA]</scope>
    <source>
        <tissue evidence="1">Whole aphids</tissue>
    </source>
</reference>
<dbReference type="Proteomes" id="UP000475862">
    <property type="component" value="Unassembled WGS sequence"/>
</dbReference>
<proteinExistence type="predicted"/>